<dbReference type="GO" id="GO:0051301">
    <property type="term" value="P:cell division"/>
    <property type="evidence" value="ECO:0007669"/>
    <property type="project" value="InterPro"/>
</dbReference>
<evidence type="ECO:0000313" key="2">
    <source>
        <dbReference type="EMBL" id="KUG05042.1"/>
    </source>
</evidence>
<dbReference type="InterPro" id="IPR050696">
    <property type="entry name" value="FtsA/MreB"/>
</dbReference>
<reference evidence="2" key="1">
    <citation type="journal article" date="2015" name="Proc. Natl. Acad. Sci. U.S.A.">
        <title>Networks of energetic and metabolic interactions define dynamics in microbial communities.</title>
        <authorList>
            <person name="Embree M."/>
            <person name="Liu J.K."/>
            <person name="Al-Bassam M.M."/>
            <person name="Zengler K."/>
        </authorList>
    </citation>
    <scope>NUCLEOTIDE SEQUENCE</scope>
</reference>
<sequence>MNLAGIGLDIGSRKIKIASVRKKRGSLEVINFGSRETPRGAVERGSIKDPDILGASIADLVTELGLRKKTVVTAVAGPQVYTRIISLPSLRLDELRKAVRYEATAFLPIPVEEAAMDIFPLREYQDHEGARVELFFVAVRQSQVEKIRTVCQLGKLKLQTIEIEPLALQRLLLDKKSPGAKAFLNMGATRWCFSVHQRGVPVFNRNFSFADSSYRPGAVLSFSENSPLMSLPRATDNVIKDLVNEVVRSSDHFRMQQQSEISKIFITGGGTRIIDLDKVIASATRCKVEVEDVLARVSLAEQLSSGELDELKHDFAVAVGLALRGGDAWWWIKK</sequence>
<dbReference type="EMBL" id="LNQE01001831">
    <property type="protein sequence ID" value="KUG05042.1"/>
    <property type="molecule type" value="Genomic_DNA"/>
</dbReference>
<feature type="domain" description="SHS2" evidence="1">
    <location>
        <begin position="5"/>
        <end position="172"/>
    </location>
</feature>
<dbReference type="NCBIfam" id="TIGR01175">
    <property type="entry name" value="pilM"/>
    <property type="match status" value="1"/>
</dbReference>
<protein>
    <recommendedName>
        <fullName evidence="1">SHS2 domain-containing protein</fullName>
    </recommendedName>
</protein>
<name>A0A0W8E8U6_9ZZZZ</name>
<dbReference type="AlphaFoldDB" id="A0A0W8E8U6"/>
<dbReference type="InterPro" id="IPR043129">
    <property type="entry name" value="ATPase_NBD"/>
</dbReference>
<dbReference type="Gene3D" id="3.30.420.40">
    <property type="match status" value="2"/>
</dbReference>
<dbReference type="InterPro" id="IPR005883">
    <property type="entry name" value="PilM"/>
</dbReference>
<dbReference type="InterPro" id="IPR003494">
    <property type="entry name" value="SHS2_FtsA"/>
</dbReference>
<dbReference type="PANTHER" id="PTHR32432">
    <property type="entry name" value="CELL DIVISION PROTEIN FTSA-RELATED"/>
    <property type="match status" value="1"/>
</dbReference>
<evidence type="ECO:0000259" key="1">
    <source>
        <dbReference type="SMART" id="SM00842"/>
    </source>
</evidence>
<proteinExistence type="predicted"/>
<dbReference type="SMART" id="SM00842">
    <property type="entry name" value="FtsA"/>
    <property type="match status" value="1"/>
</dbReference>
<organism evidence="2">
    <name type="scientific">hydrocarbon metagenome</name>
    <dbReference type="NCBI Taxonomy" id="938273"/>
    <lineage>
        <taxon>unclassified sequences</taxon>
        <taxon>metagenomes</taxon>
        <taxon>ecological metagenomes</taxon>
    </lineage>
</organism>
<dbReference type="PIRSF" id="PIRSF019169">
    <property type="entry name" value="PilM"/>
    <property type="match status" value="1"/>
</dbReference>
<dbReference type="PANTHER" id="PTHR32432:SF3">
    <property type="entry name" value="ETHANOLAMINE UTILIZATION PROTEIN EUTJ"/>
    <property type="match status" value="1"/>
</dbReference>
<dbReference type="Pfam" id="PF11104">
    <property type="entry name" value="PilM_2"/>
    <property type="match status" value="2"/>
</dbReference>
<dbReference type="SUPFAM" id="SSF53067">
    <property type="entry name" value="Actin-like ATPase domain"/>
    <property type="match status" value="2"/>
</dbReference>
<gene>
    <name evidence="2" type="ORF">ASZ90_017531</name>
</gene>
<comment type="caution">
    <text evidence="2">The sequence shown here is derived from an EMBL/GenBank/DDBJ whole genome shotgun (WGS) entry which is preliminary data.</text>
</comment>
<dbReference type="CDD" id="cd24049">
    <property type="entry name" value="ASKHA_NBD_PilM"/>
    <property type="match status" value="1"/>
</dbReference>
<dbReference type="Gene3D" id="3.30.1490.300">
    <property type="match status" value="1"/>
</dbReference>
<accession>A0A0W8E8U6</accession>